<name>A0ABT2ZF37_9RHOB</name>
<dbReference type="Proteomes" id="UP001652542">
    <property type="component" value="Unassembled WGS sequence"/>
</dbReference>
<proteinExistence type="predicted"/>
<protein>
    <submittedName>
        <fullName evidence="1">Uncharacterized protein</fullName>
    </submittedName>
</protein>
<dbReference type="RefSeq" id="WP_263735432.1">
    <property type="nucleotide sequence ID" value="NZ_JAOWKY010000004.1"/>
</dbReference>
<evidence type="ECO:0000313" key="2">
    <source>
        <dbReference type="Proteomes" id="UP001652542"/>
    </source>
</evidence>
<keyword evidence="2" id="KW-1185">Reference proteome</keyword>
<comment type="caution">
    <text evidence="1">The sequence shown here is derived from an EMBL/GenBank/DDBJ whole genome shotgun (WGS) entry which is preliminary data.</text>
</comment>
<reference evidence="1 2" key="1">
    <citation type="submission" date="2022-10" db="EMBL/GenBank/DDBJ databases">
        <title>Defluviimonas sp. nov., isolated from ocean surface water.</title>
        <authorList>
            <person name="He W."/>
            <person name="Wang L."/>
            <person name="Zhang D.-F."/>
        </authorList>
    </citation>
    <scope>NUCLEOTIDE SEQUENCE [LARGE SCALE GENOMIC DNA]</scope>
    <source>
        <strain evidence="1 2">WL0002</strain>
    </source>
</reference>
<organism evidence="1 2">
    <name type="scientific">Albidovulum marisflavi</name>
    <dbReference type="NCBI Taxonomy" id="2984159"/>
    <lineage>
        <taxon>Bacteria</taxon>
        <taxon>Pseudomonadati</taxon>
        <taxon>Pseudomonadota</taxon>
        <taxon>Alphaproteobacteria</taxon>
        <taxon>Rhodobacterales</taxon>
        <taxon>Paracoccaceae</taxon>
        <taxon>Albidovulum</taxon>
    </lineage>
</organism>
<evidence type="ECO:0000313" key="1">
    <source>
        <dbReference type="EMBL" id="MCV2869754.1"/>
    </source>
</evidence>
<dbReference type="EMBL" id="JAOWKY010000004">
    <property type="protein sequence ID" value="MCV2869754.1"/>
    <property type="molecule type" value="Genomic_DNA"/>
</dbReference>
<accession>A0ABT2ZF37</accession>
<gene>
    <name evidence="1" type="ORF">OEW28_14055</name>
</gene>
<sequence length="69" mass="7780">MQHLSASLKGAYLTLKCAKDFVRYLQEFMDDPDFRNEYRDYEALGEMKGEGKAVAGLFPQAKAAAFRGL</sequence>